<evidence type="ECO:0000256" key="2">
    <source>
        <dbReference type="ARBA" id="ARBA00023043"/>
    </source>
</evidence>
<dbReference type="Pfam" id="PF22939">
    <property type="entry name" value="WHD_GPIID"/>
    <property type="match status" value="1"/>
</dbReference>
<sequence>MEEQEQLAKRTLALVFHAKKPLTVEQLQHALATELNEPRFDTENISQIEDIIDVCAGLLTVNEENKTVRLVNYTAQEYFERTHTQWFPEANNMIISICITYLSFEVFATGPCLIDSEFEDRLLAYPFYDYASRHWGHHAYPNSTLHEIRCFVDRTPQLEASNQALQVLDRVSKYTNYSGDYPQRVTGLHLAGYFGLSELAISLGMKYSVDVRDSYGRTPLWYASSTGQESTVALLLDKGADYEVKDQFGKAPLACAAHFGSEAVTEQLVRAGADIDTVDYLDQTPLAFAAWNGHETVVDKLCCHNANTEISDARYGQTPLLGAATNGYMPVVQILLKRGANYESKNKYGRSALLVAAWAGFDEIVQLLLNHGANPTSLDDIGRSVLFYMVTTEHVSILERLLTDKRLDVNIRDRYGSTPLSVAICHNKVSMVEILLSNPSICLQTVDNFGRSALWWAKRKGLFGIEKLLCDTANANGLVLRPVDDLEGVPVYFINSSTAACDVCWSFVTESSPLYCEGCNGGDFDICIDCISKGAVCLCELE</sequence>
<feature type="repeat" description="ANK" evidence="3">
    <location>
        <begin position="248"/>
        <end position="280"/>
    </location>
</feature>
<keyword evidence="2 3" id="KW-0040">ANK repeat</keyword>
<dbReference type="Gene3D" id="1.25.40.20">
    <property type="entry name" value="Ankyrin repeat-containing domain"/>
    <property type="match status" value="2"/>
</dbReference>
<dbReference type="EMBL" id="ONZP01000001">
    <property type="protein sequence ID" value="SPJ70273.1"/>
    <property type="molecule type" value="Genomic_DNA"/>
</dbReference>
<dbReference type="InterPro" id="IPR002110">
    <property type="entry name" value="Ankyrin_rpt"/>
</dbReference>
<dbReference type="PANTHER" id="PTHR24126">
    <property type="entry name" value="ANKYRIN REPEAT, PH AND SEC7 DOMAIN CONTAINING PROTEIN SECG-RELATED"/>
    <property type="match status" value="1"/>
</dbReference>
<feature type="repeat" description="ANK" evidence="3">
    <location>
        <begin position="315"/>
        <end position="347"/>
    </location>
</feature>
<evidence type="ECO:0000256" key="3">
    <source>
        <dbReference type="PROSITE-ProRule" id="PRU00023"/>
    </source>
</evidence>
<feature type="repeat" description="ANK" evidence="3">
    <location>
        <begin position="215"/>
        <end position="247"/>
    </location>
</feature>
<dbReference type="InterPro" id="IPR036770">
    <property type="entry name" value="Ankyrin_rpt-contain_sf"/>
</dbReference>
<evidence type="ECO:0000259" key="4">
    <source>
        <dbReference type="Pfam" id="PF22939"/>
    </source>
</evidence>
<dbReference type="SUPFAM" id="SSF48403">
    <property type="entry name" value="Ankyrin repeat"/>
    <property type="match status" value="1"/>
</dbReference>
<comment type="caution">
    <text evidence="5">The sequence shown here is derived from an EMBL/GenBank/DDBJ whole genome shotgun (WGS) entry which is preliminary data.</text>
</comment>
<dbReference type="InterPro" id="IPR054471">
    <property type="entry name" value="GPIID_WHD"/>
</dbReference>
<reference evidence="5" key="1">
    <citation type="submission" date="2018-03" db="EMBL/GenBank/DDBJ databases">
        <authorList>
            <person name="Guldener U."/>
        </authorList>
    </citation>
    <scope>NUCLEOTIDE SEQUENCE</scope>
</reference>
<dbReference type="SMART" id="SM00248">
    <property type="entry name" value="ANK"/>
    <property type="match status" value="7"/>
</dbReference>
<evidence type="ECO:0000313" key="6">
    <source>
        <dbReference type="Proteomes" id="UP001187734"/>
    </source>
</evidence>
<dbReference type="PROSITE" id="PS50297">
    <property type="entry name" value="ANK_REP_REGION"/>
    <property type="match status" value="4"/>
</dbReference>
<keyword evidence="1" id="KW-0677">Repeat</keyword>
<feature type="domain" description="GPI inositol-deacylase winged helix" evidence="4">
    <location>
        <begin position="5"/>
        <end position="79"/>
    </location>
</feature>
<keyword evidence="6" id="KW-1185">Reference proteome</keyword>
<dbReference type="PANTHER" id="PTHR24126:SF14">
    <property type="entry name" value="ANK_REP_REGION DOMAIN-CONTAINING PROTEIN"/>
    <property type="match status" value="1"/>
</dbReference>
<dbReference type="Pfam" id="PF12796">
    <property type="entry name" value="Ank_2"/>
    <property type="match status" value="3"/>
</dbReference>
<dbReference type="PROSITE" id="PS50088">
    <property type="entry name" value="ANK_REPEAT"/>
    <property type="match status" value="4"/>
</dbReference>
<accession>A0AAE8SBW0</accession>
<evidence type="ECO:0000256" key="1">
    <source>
        <dbReference type="ARBA" id="ARBA00022737"/>
    </source>
</evidence>
<dbReference type="AlphaFoldDB" id="A0AAE8SBW0"/>
<feature type="repeat" description="ANK" evidence="3">
    <location>
        <begin position="348"/>
        <end position="380"/>
    </location>
</feature>
<protein>
    <recommendedName>
        <fullName evidence="4">GPI inositol-deacylase winged helix domain-containing protein</fullName>
    </recommendedName>
</protein>
<evidence type="ECO:0000313" key="5">
    <source>
        <dbReference type="EMBL" id="SPJ70273.1"/>
    </source>
</evidence>
<name>A0AAE8SBW0_9HYPO</name>
<proteinExistence type="predicted"/>
<dbReference type="Proteomes" id="UP001187734">
    <property type="component" value="Unassembled WGS sequence"/>
</dbReference>
<organism evidence="5 6">
    <name type="scientific">Fusarium torulosum</name>
    <dbReference type="NCBI Taxonomy" id="33205"/>
    <lineage>
        <taxon>Eukaryota</taxon>
        <taxon>Fungi</taxon>
        <taxon>Dikarya</taxon>
        <taxon>Ascomycota</taxon>
        <taxon>Pezizomycotina</taxon>
        <taxon>Sordariomycetes</taxon>
        <taxon>Hypocreomycetidae</taxon>
        <taxon>Hypocreales</taxon>
        <taxon>Nectriaceae</taxon>
        <taxon>Fusarium</taxon>
    </lineage>
</organism>
<gene>
    <name evidence="5" type="ORF">FTOL_00001</name>
</gene>